<proteinExistence type="predicted"/>
<accession>A0ACC1NQU1</accession>
<organism evidence="1 2">
    <name type="scientific">Xylaria curta</name>
    <dbReference type="NCBI Taxonomy" id="42375"/>
    <lineage>
        <taxon>Eukaryota</taxon>
        <taxon>Fungi</taxon>
        <taxon>Dikarya</taxon>
        <taxon>Ascomycota</taxon>
        <taxon>Pezizomycotina</taxon>
        <taxon>Sordariomycetes</taxon>
        <taxon>Xylariomycetidae</taxon>
        <taxon>Xylariales</taxon>
        <taxon>Xylariaceae</taxon>
        <taxon>Xylaria</taxon>
    </lineage>
</organism>
<dbReference type="Proteomes" id="UP001143856">
    <property type="component" value="Unassembled WGS sequence"/>
</dbReference>
<evidence type="ECO:0000313" key="1">
    <source>
        <dbReference type="EMBL" id="KAJ2981657.1"/>
    </source>
</evidence>
<protein>
    <submittedName>
        <fullName evidence="1">Uncharacterized protein</fullName>
    </submittedName>
</protein>
<gene>
    <name evidence="1" type="ORF">NUW58_g6635</name>
</gene>
<keyword evidence="2" id="KW-1185">Reference proteome</keyword>
<reference evidence="1" key="1">
    <citation type="submission" date="2022-10" db="EMBL/GenBank/DDBJ databases">
        <title>Genome Sequence of Xylaria curta.</title>
        <authorList>
            <person name="Buettner E."/>
        </authorList>
    </citation>
    <scope>NUCLEOTIDE SEQUENCE</scope>
    <source>
        <strain evidence="1">Babe10</strain>
    </source>
</reference>
<name>A0ACC1NQU1_9PEZI</name>
<sequence>MDIASLALGAFSAAQQLVGAGNRIYQRIKNEKKINVMLHELRVFEVEDQKAQLAIHIELAQAVLRSPLVAREHKEQLKRQWERVKAHLAKIDALIDQMIVNSSIWNSRPRQQARCQLNDLADSKAVSKALSSFQDTTMALRELMKENAPLFLSSSDFTPIDPENRIPLRLDTFLGRGRITQPRPGFLSGVQWFLYESKEYPPGGKKDAQENAQILSQKLDRAAPA</sequence>
<comment type="caution">
    <text evidence="1">The sequence shown here is derived from an EMBL/GenBank/DDBJ whole genome shotgun (WGS) entry which is preliminary data.</text>
</comment>
<dbReference type="EMBL" id="JAPDGR010001538">
    <property type="protein sequence ID" value="KAJ2981657.1"/>
    <property type="molecule type" value="Genomic_DNA"/>
</dbReference>
<evidence type="ECO:0000313" key="2">
    <source>
        <dbReference type="Proteomes" id="UP001143856"/>
    </source>
</evidence>